<evidence type="ECO:0000256" key="8">
    <source>
        <dbReference type="ARBA" id="ARBA00022840"/>
    </source>
</evidence>
<keyword evidence="8" id="KW-0067">ATP-binding</keyword>
<evidence type="ECO:0000256" key="2">
    <source>
        <dbReference type="ARBA" id="ARBA00012425"/>
    </source>
</evidence>
<dbReference type="Proteomes" id="UP001289374">
    <property type="component" value="Unassembled WGS sequence"/>
</dbReference>
<keyword evidence="6" id="KW-0547">Nucleotide-binding</keyword>
<dbReference type="GO" id="GO:0004693">
    <property type="term" value="F:cyclin-dependent protein serine/threonine kinase activity"/>
    <property type="evidence" value="ECO:0007669"/>
    <property type="project" value="UniProtKB-EC"/>
</dbReference>
<organism evidence="13 14">
    <name type="scientific">Sesamum angolense</name>
    <dbReference type="NCBI Taxonomy" id="2727404"/>
    <lineage>
        <taxon>Eukaryota</taxon>
        <taxon>Viridiplantae</taxon>
        <taxon>Streptophyta</taxon>
        <taxon>Embryophyta</taxon>
        <taxon>Tracheophyta</taxon>
        <taxon>Spermatophyta</taxon>
        <taxon>Magnoliopsida</taxon>
        <taxon>eudicotyledons</taxon>
        <taxon>Gunneridae</taxon>
        <taxon>Pentapetalae</taxon>
        <taxon>asterids</taxon>
        <taxon>lamiids</taxon>
        <taxon>Lamiales</taxon>
        <taxon>Pedaliaceae</taxon>
        <taxon>Sesamum</taxon>
    </lineage>
</organism>
<dbReference type="InterPro" id="IPR000719">
    <property type="entry name" value="Prot_kinase_dom"/>
</dbReference>
<keyword evidence="4" id="KW-0597">Phosphoprotein</keyword>
<reference evidence="13" key="1">
    <citation type="submission" date="2020-06" db="EMBL/GenBank/DDBJ databases">
        <authorList>
            <person name="Li T."/>
            <person name="Hu X."/>
            <person name="Zhang T."/>
            <person name="Song X."/>
            <person name="Zhang H."/>
            <person name="Dai N."/>
            <person name="Sheng W."/>
            <person name="Hou X."/>
            <person name="Wei L."/>
        </authorList>
    </citation>
    <scope>NUCLEOTIDE SEQUENCE</scope>
    <source>
        <strain evidence="13">K16</strain>
        <tissue evidence="13">Leaf</tissue>
    </source>
</reference>
<dbReference type="PROSITE" id="PS50011">
    <property type="entry name" value="PROTEIN_KINASE_DOM"/>
    <property type="match status" value="1"/>
</dbReference>
<comment type="catalytic activity">
    <reaction evidence="9">
        <text>L-threonyl-[protein] + ATP = O-phospho-L-threonyl-[protein] + ADP + H(+)</text>
        <dbReference type="Rhea" id="RHEA:46608"/>
        <dbReference type="Rhea" id="RHEA-COMP:11060"/>
        <dbReference type="Rhea" id="RHEA-COMP:11605"/>
        <dbReference type="ChEBI" id="CHEBI:15378"/>
        <dbReference type="ChEBI" id="CHEBI:30013"/>
        <dbReference type="ChEBI" id="CHEBI:30616"/>
        <dbReference type="ChEBI" id="CHEBI:61977"/>
        <dbReference type="ChEBI" id="CHEBI:456216"/>
        <dbReference type="EC" id="2.7.11.22"/>
    </reaction>
</comment>
<evidence type="ECO:0000313" key="13">
    <source>
        <dbReference type="EMBL" id="KAK4409175.1"/>
    </source>
</evidence>
<comment type="caution">
    <text evidence="13">The sequence shown here is derived from an EMBL/GenBank/DDBJ whole genome shotgun (WGS) entry which is preliminary data.</text>
</comment>
<keyword evidence="3" id="KW-0723">Serine/threonine-protein kinase</keyword>
<feature type="region of interest" description="Disordered" evidence="11">
    <location>
        <begin position="643"/>
        <end position="720"/>
    </location>
</feature>
<dbReference type="EC" id="2.7.11.22" evidence="2"/>
<dbReference type="GO" id="GO:0005524">
    <property type="term" value="F:ATP binding"/>
    <property type="evidence" value="ECO:0007669"/>
    <property type="project" value="UniProtKB-KW"/>
</dbReference>
<feature type="region of interest" description="Disordered" evidence="11">
    <location>
        <begin position="451"/>
        <end position="545"/>
    </location>
</feature>
<comment type="similarity">
    <text evidence="1">Belongs to the protein kinase superfamily. CMGC Ser/Thr protein kinase family. CDC2/CDKX subfamily.</text>
</comment>
<reference evidence="13" key="2">
    <citation type="journal article" date="2024" name="Plant">
        <title>Genomic evolution and insights into agronomic trait innovations of Sesamum species.</title>
        <authorList>
            <person name="Miao H."/>
            <person name="Wang L."/>
            <person name="Qu L."/>
            <person name="Liu H."/>
            <person name="Sun Y."/>
            <person name="Le M."/>
            <person name="Wang Q."/>
            <person name="Wei S."/>
            <person name="Zheng Y."/>
            <person name="Lin W."/>
            <person name="Duan Y."/>
            <person name="Cao H."/>
            <person name="Xiong S."/>
            <person name="Wang X."/>
            <person name="Wei L."/>
            <person name="Li C."/>
            <person name="Ma Q."/>
            <person name="Ju M."/>
            <person name="Zhao R."/>
            <person name="Li G."/>
            <person name="Mu C."/>
            <person name="Tian Q."/>
            <person name="Mei H."/>
            <person name="Zhang T."/>
            <person name="Gao T."/>
            <person name="Zhang H."/>
        </authorList>
    </citation>
    <scope>NUCLEOTIDE SEQUENCE</scope>
    <source>
        <strain evidence="13">K16</strain>
    </source>
</reference>
<evidence type="ECO:0000259" key="12">
    <source>
        <dbReference type="PROSITE" id="PS50011"/>
    </source>
</evidence>
<evidence type="ECO:0000256" key="3">
    <source>
        <dbReference type="ARBA" id="ARBA00022527"/>
    </source>
</evidence>
<dbReference type="Gene3D" id="3.30.200.20">
    <property type="entry name" value="Phosphorylase Kinase, domain 1"/>
    <property type="match status" value="1"/>
</dbReference>
<dbReference type="Pfam" id="PF00069">
    <property type="entry name" value="Pkinase"/>
    <property type="match status" value="1"/>
</dbReference>
<dbReference type="PANTHER" id="PTHR24055">
    <property type="entry name" value="MITOGEN-ACTIVATED PROTEIN KINASE"/>
    <property type="match status" value="1"/>
</dbReference>
<feature type="compositionally biased region" description="Basic residues" evidence="11">
    <location>
        <begin position="682"/>
        <end position="700"/>
    </location>
</feature>
<feature type="region of interest" description="Disordered" evidence="11">
    <location>
        <begin position="580"/>
        <end position="631"/>
    </location>
</feature>
<dbReference type="EMBL" id="JACGWL010000002">
    <property type="protein sequence ID" value="KAK4409175.1"/>
    <property type="molecule type" value="Genomic_DNA"/>
</dbReference>
<feature type="compositionally biased region" description="Basic residues" evidence="11">
    <location>
        <begin position="502"/>
        <end position="514"/>
    </location>
</feature>
<dbReference type="InterPro" id="IPR011009">
    <property type="entry name" value="Kinase-like_dom_sf"/>
</dbReference>
<keyword evidence="14" id="KW-1185">Reference proteome</keyword>
<protein>
    <recommendedName>
        <fullName evidence="2">cyclin-dependent kinase</fullName>
        <ecNumber evidence="2">2.7.11.22</ecNumber>
    </recommendedName>
</protein>
<evidence type="ECO:0000256" key="11">
    <source>
        <dbReference type="SAM" id="MobiDB-lite"/>
    </source>
</evidence>
<dbReference type="FunFam" id="1.10.510.10:FF:000104">
    <property type="entry name" value="serine/threonine-protein kinase MAK isoform X1"/>
    <property type="match status" value="1"/>
</dbReference>
<dbReference type="SUPFAM" id="SSF56112">
    <property type="entry name" value="Protein kinase-like (PK-like)"/>
    <property type="match status" value="1"/>
</dbReference>
<evidence type="ECO:0000256" key="4">
    <source>
        <dbReference type="ARBA" id="ARBA00022553"/>
    </source>
</evidence>
<gene>
    <name evidence="13" type="ORF">Sango_0498500</name>
</gene>
<sequence length="1059" mass="119155">MERYKILDELGDGTCGSVYKAVNIETSEIVAVKKMKRKFYYWEECVNLREVKVFSPQIKSSQYHQVLEIVRQNNELYFIFEYMEHNLYQIMKDRKQSFSEEEIRALMSQVLQGLAHVHKHGYFHRDLKPENLLVTNNTIKIGDFGLARELSSAPPFTDYVSTRWYRAPEVLLQSSSYTPAIDMWALGAILAELFTFCPIFPGESEIDQLYKICCVLGAPDWNTFPEATNISRLLNITCSDIMPADLSDIIPNASMEAIDLIKQLCSWDPLKRPTAEQCLQHPFFHVTTWVPRSPGDALQLTLDMARKNQGAKEDVMICPGFIDRSPQSVFWSLFPSNHHVITTSVEPSLSLSFSSTPNPSIGGPHSAGFAMASFQSNILERPLMATSAPFTQGVLCFCSVVELVELQILRRKFRPECREVLLGGEFAPLFPCPSAMSRCFPFPPPGYERKIGSDDVNLIVKEKHKEKKHKDKKDKDKKERSERKEKERSEGKHKEDRDCKEKKHRDKKDKKKDKQKSSEEKKSVGSLEIQNGEKLGSDSEPINGVQDHKILVELGKRVRNEGGATDNQMVQKITLMGQRKANLPGKVEENGDGMSAEANDDIKDKREHSRMDNGQSLKLDARGLGNGLVGNISGENQIKVKVGSSQVDTVEKKKDGKEKNKHGNSVGKEDGHKNEDRDKNRKSEHKKGKRKRKRRRRRRSHGELAEQNEPVLNGFIHGRNRSATPDYFPLGNGVRPHNMSRPDLSSHQVSSNGSGFHPPQNTVNLAVEKGAVIMNQKVNSKVSSSQAVIQNVKNREPGQSANNSRAENRRATVANNVAGNGFSSSHITGVGTKMELCQTDRSVAKVEQFVDNHSADEKHTSSHPRGRATIANHVVSNGLISSDVAGIGRKTEPCQMNRNVAKVEQFANNHHADGKFHSSHQVVENGRKIPGPKIDKAVDCQRPYAVHKMDEKEFRKNGILECKDLASSRPSSASVKDKEKIAASMRPPHPDLKYLSQVLTIPKVEWSQFDDQEWLFGCKDSKAKRPKLSSQVEWTKQVWAEAIQVESADVTVMPYVIPY</sequence>
<keyword evidence="7 13" id="KW-0418">Kinase</keyword>
<accession>A0AAE2C5B4</accession>
<evidence type="ECO:0000256" key="5">
    <source>
        <dbReference type="ARBA" id="ARBA00022679"/>
    </source>
</evidence>
<evidence type="ECO:0000256" key="9">
    <source>
        <dbReference type="ARBA" id="ARBA00047811"/>
    </source>
</evidence>
<dbReference type="AlphaFoldDB" id="A0AAE2C5B4"/>
<feature type="compositionally biased region" description="Basic and acidic residues" evidence="11">
    <location>
        <begin position="649"/>
        <end position="658"/>
    </location>
</feature>
<evidence type="ECO:0000256" key="1">
    <source>
        <dbReference type="ARBA" id="ARBA00006485"/>
    </source>
</evidence>
<name>A0AAE2C5B4_9LAMI</name>
<dbReference type="SMART" id="SM00220">
    <property type="entry name" value="S_TKc"/>
    <property type="match status" value="1"/>
</dbReference>
<feature type="domain" description="Protein kinase" evidence="12">
    <location>
        <begin position="4"/>
        <end position="284"/>
    </location>
</feature>
<evidence type="ECO:0000313" key="14">
    <source>
        <dbReference type="Proteomes" id="UP001289374"/>
    </source>
</evidence>
<dbReference type="PROSITE" id="PS00108">
    <property type="entry name" value="PROTEIN_KINASE_ST"/>
    <property type="match status" value="1"/>
</dbReference>
<dbReference type="InterPro" id="IPR008271">
    <property type="entry name" value="Ser/Thr_kinase_AS"/>
</dbReference>
<dbReference type="CDD" id="cd07830">
    <property type="entry name" value="STKc_MAK_like"/>
    <property type="match status" value="1"/>
</dbReference>
<comment type="catalytic activity">
    <reaction evidence="10">
        <text>L-seryl-[protein] + ATP = O-phospho-L-seryl-[protein] + ADP + H(+)</text>
        <dbReference type="Rhea" id="RHEA:17989"/>
        <dbReference type="Rhea" id="RHEA-COMP:9863"/>
        <dbReference type="Rhea" id="RHEA-COMP:11604"/>
        <dbReference type="ChEBI" id="CHEBI:15378"/>
        <dbReference type="ChEBI" id="CHEBI:29999"/>
        <dbReference type="ChEBI" id="CHEBI:30616"/>
        <dbReference type="ChEBI" id="CHEBI:83421"/>
        <dbReference type="ChEBI" id="CHEBI:456216"/>
        <dbReference type="EC" id="2.7.11.22"/>
    </reaction>
</comment>
<keyword evidence="5" id="KW-0808">Transferase</keyword>
<evidence type="ECO:0000256" key="6">
    <source>
        <dbReference type="ARBA" id="ARBA00022741"/>
    </source>
</evidence>
<feature type="compositionally biased region" description="Basic and acidic residues" evidence="11">
    <location>
        <begin position="667"/>
        <end position="681"/>
    </location>
</feature>
<feature type="compositionally biased region" description="Basic and acidic residues" evidence="11">
    <location>
        <begin position="473"/>
        <end position="501"/>
    </location>
</feature>
<proteinExistence type="inferred from homology"/>
<evidence type="ECO:0000256" key="10">
    <source>
        <dbReference type="ARBA" id="ARBA00048367"/>
    </source>
</evidence>
<evidence type="ECO:0000256" key="7">
    <source>
        <dbReference type="ARBA" id="ARBA00022777"/>
    </source>
</evidence>
<dbReference type="InterPro" id="IPR050117">
    <property type="entry name" value="MAPK"/>
</dbReference>
<dbReference type="Gene3D" id="1.10.510.10">
    <property type="entry name" value="Transferase(Phosphotransferase) domain 1"/>
    <property type="match status" value="1"/>
</dbReference>
<feature type="compositionally biased region" description="Basic residues" evidence="11">
    <location>
        <begin position="462"/>
        <end position="472"/>
    </location>
</feature>
<feature type="compositionally biased region" description="Basic and acidic residues" evidence="11">
    <location>
        <begin position="600"/>
        <end position="611"/>
    </location>
</feature>